<keyword evidence="6" id="KW-1185">Reference proteome</keyword>
<evidence type="ECO:0000313" key="6">
    <source>
        <dbReference type="Proteomes" id="UP000018144"/>
    </source>
</evidence>
<dbReference type="OMA" id="MSKPLAF"/>
<feature type="region of interest" description="Disordered" evidence="3">
    <location>
        <begin position="272"/>
        <end position="373"/>
    </location>
</feature>
<protein>
    <submittedName>
        <fullName evidence="5">Similar to Nuclear speckle splicing regulatory protein 1 homolog acc. no. O14009</fullName>
    </submittedName>
</protein>
<feature type="compositionally biased region" description="Gly residues" evidence="3">
    <location>
        <begin position="1"/>
        <end position="10"/>
    </location>
</feature>
<name>U4KXW1_PYROM</name>
<evidence type="ECO:0000313" key="5">
    <source>
        <dbReference type="EMBL" id="CCX06365.1"/>
    </source>
</evidence>
<reference evidence="5 6" key="1">
    <citation type="journal article" date="2013" name="PLoS Genet.">
        <title>The genome and development-dependent transcriptomes of Pyronema confluens: a window into fungal evolution.</title>
        <authorList>
            <person name="Traeger S."/>
            <person name="Altegoer F."/>
            <person name="Freitag M."/>
            <person name="Gabaldon T."/>
            <person name="Kempken F."/>
            <person name="Kumar A."/>
            <person name="Marcet-Houben M."/>
            <person name="Poggeler S."/>
            <person name="Stajich J.E."/>
            <person name="Nowrousian M."/>
        </authorList>
    </citation>
    <scope>NUCLEOTIDE SEQUENCE [LARGE SCALE GENOMIC DNA]</scope>
    <source>
        <strain evidence="6">CBS 100304</strain>
        <tissue evidence="5">Vegetative mycelium</tissue>
    </source>
</reference>
<dbReference type="InterPro" id="IPR053246">
    <property type="entry name" value="NS_splicing_regulatory_protein"/>
</dbReference>
<feature type="compositionally biased region" description="Basic and acidic residues" evidence="3">
    <location>
        <begin position="306"/>
        <end position="319"/>
    </location>
</feature>
<gene>
    <name evidence="5" type="ORF">PCON_05952</name>
</gene>
<evidence type="ECO:0000259" key="4">
    <source>
        <dbReference type="Pfam" id="PF09745"/>
    </source>
</evidence>
<feature type="region of interest" description="Disordered" evidence="3">
    <location>
        <begin position="167"/>
        <end position="240"/>
    </location>
</feature>
<dbReference type="GO" id="GO:0000381">
    <property type="term" value="P:regulation of alternative mRNA splicing, via spliceosome"/>
    <property type="evidence" value="ECO:0007669"/>
    <property type="project" value="InterPro"/>
</dbReference>
<evidence type="ECO:0000256" key="2">
    <source>
        <dbReference type="ARBA" id="ARBA00023054"/>
    </source>
</evidence>
<dbReference type="AlphaFoldDB" id="U4KXW1"/>
<feature type="domain" description="Nuclear speckle splicing regulatory protein 1 N-terminal" evidence="4">
    <location>
        <begin position="77"/>
        <end position="193"/>
    </location>
</feature>
<feature type="compositionally biased region" description="Basic and acidic residues" evidence="3">
    <location>
        <begin position="282"/>
        <end position="295"/>
    </location>
</feature>
<comment type="similarity">
    <text evidence="1">Belongs to the NSRP1 family.</text>
</comment>
<evidence type="ECO:0000256" key="1">
    <source>
        <dbReference type="ARBA" id="ARBA00010126"/>
    </source>
</evidence>
<dbReference type="PANTHER" id="PTHR47845">
    <property type="entry name" value="NUCLEAR SPECKLE SPLICING REGULATORY PROTEIN 1 HOMOLOG"/>
    <property type="match status" value="1"/>
</dbReference>
<dbReference type="Pfam" id="PF09745">
    <property type="entry name" value="NSRP1_N"/>
    <property type="match status" value="1"/>
</dbReference>
<evidence type="ECO:0000256" key="3">
    <source>
        <dbReference type="SAM" id="MobiDB-lite"/>
    </source>
</evidence>
<accession>U4KXW1</accession>
<sequence>MSGIKIGLGGIKPKKPLGPPKSKKPLNAFAAADDEEDNVEEEIGGVFGGGAKDKKKKGGRDVSVVNAQLATFNEMSKKAEKAAAEIDPSVYDYDAVWDDMKSVDRKKKKAEELDAVERKPKYMQNLLESAEIRKRDQLRAKEKMLQKEREAEGEEFADKESFVTSAYKKQQEEMKKLEEEERIREENLKKKSQGMSSFHRNMLNKMESKHDELVAAAGSGDKDNEKDKDDEEETLDAEKAAAEKARLLREKGAAIDVNEEGNVVDKTELLSGGLNITASKKRVVDSRSGPDDVRRPQQAYQGRGKSQQEMRARQTRMMEEQLAQAQKRALEEEEKAKEELERQSKSRKTDTDVKSAKERYLARKAAAAAEAKK</sequence>
<dbReference type="STRING" id="1076935.U4KXW1"/>
<dbReference type="PANTHER" id="PTHR47845:SF1">
    <property type="entry name" value="NUCLEAR SPECKLE SPLICING REGULATORY PROTEIN 1 HOMOLOG"/>
    <property type="match status" value="1"/>
</dbReference>
<proteinExistence type="inferred from homology"/>
<dbReference type="OrthoDB" id="446635at2759"/>
<dbReference type="InterPro" id="IPR018612">
    <property type="entry name" value="NSRP1_N"/>
</dbReference>
<feature type="region of interest" description="Disordered" evidence="3">
    <location>
        <begin position="1"/>
        <end position="26"/>
    </location>
</feature>
<organism evidence="5 6">
    <name type="scientific">Pyronema omphalodes (strain CBS 100304)</name>
    <name type="common">Pyronema confluens</name>
    <dbReference type="NCBI Taxonomy" id="1076935"/>
    <lineage>
        <taxon>Eukaryota</taxon>
        <taxon>Fungi</taxon>
        <taxon>Dikarya</taxon>
        <taxon>Ascomycota</taxon>
        <taxon>Pezizomycotina</taxon>
        <taxon>Pezizomycetes</taxon>
        <taxon>Pezizales</taxon>
        <taxon>Pyronemataceae</taxon>
        <taxon>Pyronema</taxon>
    </lineage>
</organism>
<dbReference type="EMBL" id="HF935286">
    <property type="protein sequence ID" value="CCX06365.1"/>
    <property type="molecule type" value="Genomic_DNA"/>
</dbReference>
<keyword evidence="2" id="KW-0175">Coiled coil</keyword>
<dbReference type="Proteomes" id="UP000018144">
    <property type="component" value="Unassembled WGS sequence"/>
</dbReference>
<feature type="compositionally biased region" description="Basic and acidic residues" evidence="3">
    <location>
        <begin position="328"/>
        <end position="361"/>
    </location>
</feature>
<feature type="compositionally biased region" description="Basic and acidic residues" evidence="3">
    <location>
        <begin position="169"/>
        <end position="189"/>
    </location>
</feature>
<dbReference type="eggNOG" id="KOG2117">
    <property type="taxonomic scope" value="Eukaryota"/>
</dbReference>
<feature type="compositionally biased region" description="Low complexity" evidence="3">
    <location>
        <begin position="363"/>
        <end position="373"/>
    </location>
</feature>